<dbReference type="GO" id="GO:0007156">
    <property type="term" value="P:homophilic cell adhesion via plasma membrane adhesion molecules"/>
    <property type="evidence" value="ECO:0007669"/>
    <property type="project" value="InterPro"/>
</dbReference>
<keyword evidence="2" id="KW-0472">Membrane</keyword>
<dbReference type="InterPro" id="IPR002126">
    <property type="entry name" value="Cadherin-like_dom"/>
</dbReference>
<keyword evidence="6" id="KW-1185">Reference proteome</keyword>
<organism evidence="5 6">
    <name type="scientific">Petrolisthes cinctipes</name>
    <name type="common">Flat porcelain crab</name>
    <dbReference type="NCBI Taxonomy" id="88211"/>
    <lineage>
        <taxon>Eukaryota</taxon>
        <taxon>Metazoa</taxon>
        <taxon>Ecdysozoa</taxon>
        <taxon>Arthropoda</taxon>
        <taxon>Crustacea</taxon>
        <taxon>Multicrustacea</taxon>
        <taxon>Malacostraca</taxon>
        <taxon>Eumalacostraca</taxon>
        <taxon>Eucarida</taxon>
        <taxon>Decapoda</taxon>
        <taxon>Pleocyemata</taxon>
        <taxon>Anomura</taxon>
        <taxon>Galatheoidea</taxon>
        <taxon>Porcellanidae</taxon>
        <taxon>Petrolisthes</taxon>
    </lineage>
</organism>
<dbReference type="FunFam" id="2.60.40.60:FF:000100">
    <property type="entry name" value="protocadherin Fat 2"/>
    <property type="match status" value="1"/>
</dbReference>
<keyword evidence="2" id="KW-1133">Transmembrane helix</keyword>
<dbReference type="InterPro" id="IPR015919">
    <property type="entry name" value="Cadherin-like_sf"/>
</dbReference>
<feature type="domain" description="Cadherin" evidence="4">
    <location>
        <begin position="180"/>
        <end position="260"/>
    </location>
</feature>
<dbReference type="Gene3D" id="2.60.40.60">
    <property type="entry name" value="Cadherins"/>
    <property type="match status" value="3"/>
</dbReference>
<dbReference type="PANTHER" id="PTHR24026">
    <property type="entry name" value="FAT ATYPICAL CADHERIN-RELATED"/>
    <property type="match status" value="1"/>
</dbReference>
<feature type="domain" description="Cadherin" evidence="4">
    <location>
        <begin position="2"/>
        <end position="77"/>
    </location>
</feature>
<gene>
    <name evidence="5" type="ORF">Pcinc_005674</name>
</gene>
<dbReference type="GO" id="GO:0005509">
    <property type="term" value="F:calcium ion binding"/>
    <property type="evidence" value="ECO:0007669"/>
    <property type="project" value="UniProtKB-UniRule"/>
</dbReference>
<dbReference type="EMBL" id="JAWQEG010000428">
    <property type="protein sequence ID" value="KAK3890390.1"/>
    <property type="molecule type" value="Genomic_DNA"/>
</dbReference>
<dbReference type="PRINTS" id="PR00205">
    <property type="entry name" value="CADHERIN"/>
</dbReference>
<evidence type="ECO:0000256" key="3">
    <source>
        <dbReference type="PROSITE-ProRule" id="PRU00043"/>
    </source>
</evidence>
<evidence type="ECO:0000256" key="1">
    <source>
        <dbReference type="ARBA" id="ARBA00022692"/>
    </source>
</evidence>
<evidence type="ECO:0000313" key="6">
    <source>
        <dbReference type="Proteomes" id="UP001286313"/>
    </source>
</evidence>
<dbReference type="CDD" id="cd11304">
    <property type="entry name" value="Cadherin_repeat"/>
    <property type="match status" value="3"/>
</dbReference>
<dbReference type="SUPFAM" id="SSF49313">
    <property type="entry name" value="Cadherin-like"/>
    <property type="match status" value="3"/>
</dbReference>
<keyword evidence="3" id="KW-0106">Calcium</keyword>
<name>A0AAE1GEH8_PETCI</name>
<dbReference type="GO" id="GO:0005886">
    <property type="term" value="C:plasma membrane"/>
    <property type="evidence" value="ECO:0007669"/>
    <property type="project" value="UniProtKB-SubCell"/>
</dbReference>
<sequence>MNGDLNYSIKTSKGKKGRFKIHPKTGQVYTNKALSPGKTFDLMVQAKDNGQPQLSTSTRVLVRVARVPVTSEHAPTLTPPPPAHVMETDLPGHLVSFITAHDPDNDTLWYYITEGDDSGRFSMGVDTGLVTLARRLDHEDQYHYSLTIAATDGVHTTTTKLVVSVMDANDHRQCSVPCRDRDQSPSAVYFTLHHAHALASHGLFSSTRPVGDLSVAQPLDREVCGVHELTVSCRDRGRRENADFARVTVTVLDANDQTQPS</sequence>
<evidence type="ECO:0000313" key="5">
    <source>
        <dbReference type="EMBL" id="KAK3890390.1"/>
    </source>
</evidence>
<dbReference type="Proteomes" id="UP001286313">
    <property type="component" value="Unassembled WGS sequence"/>
</dbReference>
<accession>A0AAE1GEH8</accession>
<dbReference type="PROSITE" id="PS50268">
    <property type="entry name" value="CADHERIN_2"/>
    <property type="match status" value="3"/>
</dbReference>
<dbReference type="AlphaFoldDB" id="A0AAE1GEH8"/>
<comment type="caution">
    <text evidence="5">The sequence shown here is derived from an EMBL/GenBank/DDBJ whole genome shotgun (WGS) entry which is preliminary data.</text>
</comment>
<evidence type="ECO:0000259" key="4">
    <source>
        <dbReference type="PROSITE" id="PS50268"/>
    </source>
</evidence>
<reference evidence="5" key="1">
    <citation type="submission" date="2023-10" db="EMBL/GenBank/DDBJ databases">
        <title>Genome assemblies of two species of porcelain crab, Petrolisthes cinctipes and Petrolisthes manimaculis (Anomura: Porcellanidae).</title>
        <authorList>
            <person name="Angst P."/>
        </authorList>
    </citation>
    <scope>NUCLEOTIDE SEQUENCE</scope>
    <source>
        <strain evidence="5">PB745_01</strain>
        <tissue evidence="5">Gill</tissue>
    </source>
</reference>
<dbReference type="Pfam" id="PF00028">
    <property type="entry name" value="Cadherin"/>
    <property type="match status" value="3"/>
</dbReference>
<evidence type="ECO:0000256" key="2">
    <source>
        <dbReference type="ARBA" id="ARBA00022989"/>
    </source>
</evidence>
<dbReference type="PANTHER" id="PTHR24026:SF125">
    <property type="entry name" value="FAT-LIKE CADHERIN-RELATED TUMOR SUPPRESSOR HOMOLOG"/>
    <property type="match status" value="1"/>
</dbReference>
<protein>
    <recommendedName>
        <fullName evidence="4">Cadherin domain-containing protein</fullName>
    </recommendedName>
</protein>
<keyword evidence="1" id="KW-0812">Transmembrane</keyword>
<dbReference type="SMART" id="SM00112">
    <property type="entry name" value="CA"/>
    <property type="match status" value="3"/>
</dbReference>
<proteinExistence type="predicted"/>
<feature type="domain" description="Cadherin" evidence="4">
    <location>
        <begin position="77"/>
        <end position="179"/>
    </location>
</feature>